<dbReference type="Gene3D" id="3.90.180.10">
    <property type="entry name" value="Medium-chain alcohol dehydrogenases, catalytic domain"/>
    <property type="match status" value="1"/>
</dbReference>
<protein>
    <submittedName>
        <fullName evidence="2">Alcohol dehydrogenase</fullName>
    </submittedName>
</protein>
<comment type="caution">
    <text evidence="2">The sequence shown here is derived from an EMBL/GenBank/DDBJ whole genome shotgun (WGS) entry which is preliminary data.</text>
</comment>
<dbReference type="PANTHER" id="PTHR43677">
    <property type="entry name" value="SHORT-CHAIN DEHYDROGENASE/REDUCTASE"/>
    <property type="match status" value="1"/>
</dbReference>
<gene>
    <name evidence="2" type="ORF">ISO4_02220</name>
</gene>
<dbReference type="InterPro" id="IPR014188">
    <property type="entry name" value="Acrylyl-CoA_reductase_AcuI"/>
</dbReference>
<dbReference type="Proteomes" id="UP000644441">
    <property type="component" value="Unassembled WGS sequence"/>
</dbReference>
<dbReference type="InterPro" id="IPR020843">
    <property type="entry name" value="ER"/>
</dbReference>
<dbReference type="PANTHER" id="PTHR43677:SF1">
    <property type="entry name" value="ACRYLYL-COA REDUCTASE ACUI-RELATED"/>
    <property type="match status" value="1"/>
</dbReference>
<dbReference type="CDD" id="cd05280">
    <property type="entry name" value="MDR_yhdh_yhfp"/>
    <property type="match status" value="1"/>
</dbReference>
<dbReference type="InterPro" id="IPR013154">
    <property type="entry name" value="ADH-like_N"/>
</dbReference>
<dbReference type="GeneID" id="99766850"/>
<name>A0ABS0AHP8_9GAMM</name>
<evidence type="ECO:0000313" key="2">
    <source>
        <dbReference type="EMBL" id="MBF5053618.1"/>
    </source>
</evidence>
<dbReference type="Pfam" id="PF08240">
    <property type="entry name" value="ADH_N"/>
    <property type="match status" value="1"/>
</dbReference>
<sequence>MTFKALITEKTDDGYQSRVGDKNLEDLPEGDVLVRVAWSSLNYKDALSASGNKGVTRSFPHTPGIDAAGVVEEAGDGPFSVGDAVICTGYDLGMNTSGGYGDYIRVPAEWLAPLPAGLSARDAMVLGTAGLTAALCVEALIDTGLQPEQGEVLVTGATGGVGSVAVSILSNLGFKVVAATGKQDAHDWLRDLGAADIIGRDALLEGIEKPVLKPRWAGVVDCVGGDILVNALKSLQYGGSAACCGLTASPKLENATVFPFILRGVNLLGVDSVELPCEVKQQMWQLLASDWRPALDKLESREVTREQLPDCFTEILAGKLRGRVVVKINP</sequence>
<reference evidence="2 3" key="1">
    <citation type="submission" date="2012-09" db="EMBL/GenBank/DDBJ databases">
        <title>Genome Sequence of alkane-degrading Bacterium Alcanivorax venustensis ISO4.</title>
        <authorList>
            <person name="Lai Q."/>
            <person name="Shao Z."/>
        </authorList>
    </citation>
    <scope>NUCLEOTIDE SEQUENCE [LARGE SCALE GENOMIC DNA]</scope>
    <source>
        <strain evidence="2 3">ISO4</strain>
    </source>
</reference>
<feature type="domain" description="Enoyl reductase (ER)" evidence="1">
    <location>
        <begin position="10"/>
        <end position="326"/>
    </location>
</feature>
<dbReference type="Gene3D" id="3.40.50.720">
    <property type="entry name" value="NAD(P)-binding Rossmann-like Domain"/>
    <property type="match status" value="1"/>
</dbReference>
<dbReference type="InterPro" id="IPR013149">
    <property type="entry name" value="ADH-like_C"/>
</dbReference>
<dbReference type="RefSeq" id="WP_142949873.1">
    <property type="nucleotide sequence ID" value="NZ_ARXR01000019.1"/>
</dbReference>
<dbReference type="SMART" id="SM00829">
    <property type="entry name" value="PKS_ER"/>
    <property type="match status" value="1"/>
</dbReference>
<evidence type="ECO:0000259" key="1">
    <source>
        <dbReference type="SMART" id="SM00829"/>
    </source>
</evidence>
<dbReference type="SUPFAM" id="SSF51735">
    <property type="entry name" value="NAD(P)-binding Rossmann-fold domains"/>
    <property type="match status" value="1"/>
</dbReference>
<dbReference type="EMBL" id="ARXR01000019">
    <property type="protein sequence ID" value="MBF5053618.1"/>
    <property type="molecule type" value="Genomic_DNA"/>
</dbReference>
<accession>A0ABS0AHP8</accession>
<dbReference type="InterPro" id="IPR051397">
    <property type="entry name" value="Zn-ADH-like_protein"/>
</dbReference>
<dbReference type="Pfam" id="PF00107">
    <property type="entry name" value="ADH_zinc_N"/>
    <property type="match status" value="1"/>
</dbReference>
<dbReference type="InterPro" id="IPR036291">
    <property type="entry name" value="NAD(P)-bd_dom_sf"/>
</dbReference>
<dbReference type="NCBIfam" id="TIGR02823">
    <property type="entry name" value="oxido_YhdH"/>
    <property type="match status" value="1"/>
</dbReference>
<dbReference type="SUPFAM" id="SSF50129">
    <property type="entry name" value="GroES-like"/>
    <property type="match status" value="1"/>
</dbReference>
<keyword evidence="3" id="KW-1185">Reference proteome</keyword>
<organism evidence="2 3">
    <name type="scientific">Alloalcanivorax venustensis ISO4</name>
    <dbReference type="NCBI Taxonomy" id="1177184"/>
    <lineage>
        <taxon>Bacteria</taxon>
        <taxon>Pseudomonadati</taxon>
        <taxon>Pseudomonadota</taxon>
        <taxon>Gammaproteobacteria</taxon>
        <taxon>Oceanospirillales</taxon>
        <taxon>Alcanivoracaceae</taxon>
        <taxon>Alloalcanivorax</taxon>
    </lineage>
</organism>
<proteinExistence type="predicted"/>
<evidence type="ECO:0000313" key="3">
    <source>
        <dbReference type="Proteomes" id="UP000644441"/>
    </source>
</evidence>
<dbReference type="InterPro" id="IPR011032">
    <property type="entry name" value="GroES-like_sf"/>
</dbReference>